<sequence length="81" mass="9152">MRSSRTRRRARCRSEVVRAWLDPHTPMAKVAVTTTAIPPNAQNTEISGTAEPRYRSIMCRKSRSCRAAAREYQKPSSTMNG</sequence>
<accession>A0ABP6RZR2</accession>
<keyword evidence="2" id="KW-1185">Reference proteome</keyword>
<name>A0ABP6RZR2_9PSEU</name>
<protein>
    <submittedName>
        <fullName evidence="1">Uncharacterized protein</fullName>
    </submittedName>
</protein>
<evidence type="ECO:0000313" key="2">
    <source>
        <dbReference type="Proteomes" id="UP001500483"/>
    </source>
</evidence>
<gene>
    <name evidence="1" type="ORF">GCM10020366_59250</name>
</gene>
<proteinExistence type="predicted"/>
<evidence type="ECO:0000313" key="1">
    <source>
        <dbReference type="EMBL" id="GAA3364226.1"/>
    </source>
</evidence>
<organism evidence="1 2">
    <name type="scientific">Saccharopolyspora gregorii</name>
    <dbReference type="NCBI Taxonomy" id="33914"/>
    <lineage>
        <taxon>Bacteria</taxon>
        <taxon>Bacillati</taxon>
        <taxon>Actinomycetota</taxon>
        <taxon>Actinomycetes</taxon>
        <taxon>Pseudonocardiales</taxon>
        <taxon>Pseudonocardiaceae</taxon>
        <taxon>Saccharopolyspora</taxon>
    </lineage>
</organism>
<dbReference type="EMBL" id="BAAAYK010000038">
    <property type="protein sequence ID" value="GAA3364226.1"/>
    <property type="molecule type" value="Genomic_DNA"/>
</dbReference>
<reference evidence="2" key="1">
    <citation type="journal article" date="2019" name="Int. J. Syst. Evol. Microbiol.">
        <title>The Global Catalogue of Microorganisms (GCM) 10K type strain sequencing project: providing services to taxonomists for standard genome sequencing and annotation.</title>
        <authorList>
            <consortium name="The Broad Institute Genomics Platform"/>
            <consortium name="The Broad Institute Genome Sequencing Center for Infectious Disease"/>
            <person name="Wu L."/>
            <person name="Ma J."/>
        </authorList>
    </citation>
    <scope>NUCLEOTIDE SEQUENCE [LARGE SCALE GENOMIC DNA]</scope>
    <source>
        <strain evidence="2">JCM 9687</strain>
    </source>
</reference>
<comment type="caution">
    <text evidence="1">The sequence shown here is derived from an EMBL/GenBank/DDBJ whole genome shotgun (WGS) entry which is preliminary data.</text>
</comment>
<dbReference type="Proteomes" id="UP001500483">
    <property type="component" value="Unassembled WGS sequence"/>
</dbReference>